<proteinExistence type="predicted"/>
<accession>B4VJU4</accession>
<keyword evidence="1" id="KW-0732">Signal</keyword>
<dbReference type="HOGENOM" id="CLU_2896338_0_0_3"/>
<evidence type="ECO:0000256" key="1">
    <source>
        <dbReference type="SAM" id="SignalP"/>
    </source>
</evidence>
<dbReference type="AlphaFoldDB" id="B4VJU4"/>
<protein>
    <submittedName>
        <fullName evidence="2">Uncharacterized protein</fullName>
    </submittedName>
</protein>
<sequence length="62" mass="7085">MFNIRFTCNLTATALVLALLSYSLTSVQESSARSVKQERFAQIESGIKLVGVFRAKQWRYQK</sequence>
<dbReference type="RefSeq" id="WP_006098911.1">
    <property type="nucleotide sequence ID" value="NZ_DS989843.1"/>
</dbReference>
<feature type="chain" id="PRO_5002825227" evidence="1">
    <location>
        <begin position="28"/>
        <end position="62"/>
    </location>
</feature>
<gene>
    <name evidence="2" type="ORF">MC7420_2974</name>
</gene>
<dbReference type="EMBL" id="DS989843">
    <property type="protein sequence ID" value="EDX77650.1"/>
    <property type="molecule type" value="Genomic_DNA"/>
</dbReference>
<feature type="signal peptide" evidence="1">
    <location>
        <begin position="1"/>
        <end position="27"/>
    </location>
</feature>
<evidence type="ECO:0000313" key="2">
    <source>
        <dbReference type="EMBL" id="EDX77650.1"/>
    </source>
</evidence>
<dbReference type="Proteomes" id="UP000003835">
    <property type="component" value="Unassembled WGS sequence"/>
</dbReference>
<organism evidence="2 3">
    <name type="scientific">Coleofasciculus chthonoplastes PCC 7420</name>
    <dbReference type="NCBI Taxonomy" id="118168"/>
    <lineage>
        <taxon>Bacteria</taxon>
        <taxon>Bacillati</taxon>
        <taxon>Cyanobacteriota</taxon>
        <taxon>Cyanophyceae</taxon>
        <taxon>Coleofasciculales</taxon>
        <taxon>Coleofasciculaceae</taxon>
        <taxon>Coleofasciculus</taxon>
    </lineage>
</organism>
<keyword evidence="3" id="KW-1185">Reference proteome</keyword>
<reference evidence="2 3" key="1">
    <citation type="submission" date="2008-07" db="EMBL/GenBank/DDBJ databases">
        <authorList>
            <person name="Tandeau de Marsac N."/>
            <person name="Ferriera S."/>
            <person name="Johnson J."/>
            <person name="Kravitz S."/>
            <person name="Beeson K."/>
            <person name="Sutton G."/>
            <person name="Rogers Y.-H."/>
            <person name="Friedman R."/>
            <person name="Frazier M."/>
            <person name="Venter J.C."/>
        </authorList>
    </citation>
    <scope>NUCLEOTIDE SEQUENCE [LARGE SCALE GENOMIC DNA]</scope>
    <source>
        <strain evidence="2 3">PCC 7420</strain>
    </source>
</reference>
<name>B4VJU4_9CYAN</name>
<evidence type="ECO:0000313" key="3">
    <source>
        <dbReference type="Proteomes" id="UP000003835"/>
    </source>
</evidence>